<dbReference type="InterPro" id="IPR012430">
    <property type="entry name" value="TMEM43_fam"/>
</dbReference>
<dbReference type="GO" id="GO:0006629">
    <property type="term" value="P:lipid metabolic process"/>
    <property type="evidence" value="ECO:0007669"/>
    <property type="project" value="TreeGrafter"/>
</dbReference>
<comment type="caution">
    <text evidence="11">The sequence shown here is derived from an EMBL/GenBank/DDBJ whole genome shotgun (WGS) entry which is preliminary data.</text>
</comment>
<evidence type="ECO:0000256" key="9">
    <source>
        <dbReference type="ARBA" id="ARBA00023242"/>
    </source>
</evidence>
<feature type="transmembrane region" description="Helical" evidence="10">
    <location>
        <begin position="360"/>
        <end position="378"/>
    </location>
</feature>
<evidence type="ECO:0000256" key="8">
    <source>
        <dbReference type="ARBA" id="ARBA00023136"/>
    </source>
</evidence>
<dbReference type="PANTHER" id="PTHR13416">
    <property type="match status" value="1"/>
</dbReference>
<dbReference type="GO" id="GO:0005637">
    <property type="term" value="C:nuclear inner membrane"/>
    <property type="evidence" value="ECO:0007669"/>
    <property type="project" value="TreeGrafter"/>
</dbReference>
<comment type="similarity">
    <text evidence="4">Belongs to the TMEM43 family.</text>
</comment>
<evidence type="ECO:0000256" key="6">
    <source>
        <dbReference type="ARBA" id="ARBA00022824"/>
    </source>
</evidence>
<evidence type="ECO:0000256" key="5">
    <source>
        <dbReference type="ARBA" id="ARBA00022692"/>
    </source>
</evidence>
<evidence type="ECO:0000256" key="3">
    <source>
        <dbReference type="ARBA" id="ARBA00004586"/>
    </source>
</evidence>
<keyword evidence="12" id="KW-1185">Reference proteome</keyword>
<proteinExistence type="inferred from homology"/>
<keyword evidence="5 10" id="KW-0812">Transmembrane</keyword>
<keyword evidence="6" id="KW-0256">Endoplasmic reticulum</keyword>
<feature type="non-terminal residue" evidence="11">
    <location>
        <position position="390"/>
    </location>
</feature>
<keyword evidence="8 10" id="KW-0472">Membrane</keyword>
<gene>
    <name evidence="11" type="ORF">L9F63_023723</name>
</gene>
<evidence type="ECO:0008006" key="13">
    <source>
        <dbReference type="Google" id="ProtNLM"/>
    </source>
</evidence>
<dbReference type="GO" id="GO:0005789">
    <property type="term" value="C:endoplasmic reticulum membrane"/>
    <property type="evidence" value="ECO:0007669"/>
    <property type="project" value="UniProtKB-SubCell"/>
</dbReference>
<reference evidence="11" key="1">
    <citation type="journal article" date="2023" name="IScience">
        <title>Live-bearing cockroach genome reveals convergent evolutionary mechanisms linked to viviparity in insects and beyond.</title>
        <authorList>
            <person name="Fouks B."/>
            <person name="Harrison M.C."/>
            <person name="Mikhailova A.A."/>
            <person name="Marchal E."/>
            <person name="English S."/>
            <person name="Carruthers M."/>
            <person name="Jennings E.C."/>
            <person name="Chiamaka E.L."/>
            <person name="Frigard R.A."/>
            <person name="Pippel M."/>
            <person name="Attardo G.M."/>
            <person name="Benoit J.B."/>
            <person name="Bornberg-Bauer E."/>
            <person name="Tobe S.S."/>
        </authorList>
    </citation>
    <scope>NUCLEOTIDE SEQUENCE</scope>
    <source>
        <strain evidence="11">Stay&amp;Tobe</strain>
    </source>
</reference>
<evidence type="ECO:0000256" key="1">
    <source>
        <dbReference type="ARBA" id="ARBA00004127"/>
    </source>
</evidence>
<dbReference type="AlphaFoldDB" id="A0AAD7ZJ71"/>
<name>A0AAD7ZJ71_DIPPU</name>
<evidence type="ECO:0000313" key="11">
    <source>
        <dbReference type="EMBL" id="KAJ9581102.1"/>
    </source>
</evidence>
<organism evidence="11 12">
    <name type="scientific">Diploptera punctata</name>
    <name type="common">Pacific beetle cockroach</name>
    <dbReference type="NCBI Taxonomy" id="6984"/>
    <lineage>
        <taxon>Eukaryota</taxon>
        <taxon>Metazoa</taxon>
        <taxon>Ecdysozoa</taxon>
        <taxon>Arthropoda</taxon>
        <taxon>Hexapoda</taxon>
        <taxon>Insecta</taxon>
        <taxon>Pterygota</taxon>
        <taxon>Neoptera</taxon>
        <taxon>Polyneoptera</taxon>
        <taxon>Dictyoptera</taxon>
        <taxon>Blattodea</taxon>
        <taxon>Blaberoidea</taxon>
        <taxon>Blaberidae</taxon>
        <taxon>Diplopterinae</taxon>
        <taxon>Diploptera</taxon>
    </lineage>
</organism>
<dbReference type="GO" id="GO:0071763">
    <property type="term" value="P:nuclear membrane organization"/>
    <property type="evidence" value="ECO:0007669"/>
    <property type="project" value="TreeGrafter"/>
</dbReference>
<keyword evidence="7 10" id="KW-1133">Transmembrane helix</keyword>
<evidence type="ECO:0000256" key="4">
    <source>
        <dbReference type="ARBA" id="ARBA00006627"/>
    </source>
</evidence>
<feature type="transmembrane region" description="Helical" evidence="10">
    <location>
        <begin position="28"/>
        <end position="47"/>
    </location>
</feature>
<keyword evidence="9" id="KW-0539">Nucleus</keyword>
<dbReference type="Proteomes" id="UP001233999">
    <property type="component" value="Unassembled WGS sequence"/>
</dbReference>
<evidence type="ECO:0000256" key="2">
    <source>
        <dbReference type="ARBA" id="ARBA00004259"/>
    </source>
</evidence>
<protein>
    <recommendedName>
        <fullName evidence="13">Transmembrane protein 43</fullName>
    </recommendedName>
</protein>
<evidence type="ECO:0000256" key="7">
    <source>
        <dbReference type="ARBA" id="ARBA00022989"/>
    </source>
</evidence>
<dbReference type="Pfam" id="PF07787">
    <property type="entry name" value="TMEM43"/>
    <property type="match status" value="1"/>
</dbReference>
<reference evidence="11" key="2">
    <citation type="submission" date="2023-05" db="EMBL/GenBank/DDBJ databases">
        <authorList>
            <person name="Fouks B."/>
        </authorList>
    </citation>
    <scope>NUCLEOTIDE SEQUENCE</scope>
    <source>
        <strain evidence="11">Stay&amp;Tobe</strain>
        <tissue evidence="11">Testes</tissue>
    </source>
</reference>
<accession>A0AAD7ZJ71</accession>
<evidence type="ECO:0000256" key="10">
    <source>
        <dbReference type="SAM" id="Phobius"/>
    </source>
</evidence>
<dbReference type="EMBL" id="JASPKZ010008026">
    <property type="protein sequence ID" value="KAJ9581102.1"/>
    <property type="molecule type" value="Genomic_DNA"/>
</dbReference>
<sequence>FPDAPRPYTNSVHRVQNGSIKEQLKSSWLTAIIGCIMYSAGMWFLFWNEGQAVQMARSLEEAMNAVVPVHYTTVVMDQNNGKLIHFTGRLDVGEPLTEPDYGVSVPAVKLKRRVQMYQWVEEEHTRELVPGDREVVDTSYSYSMEWRDKLIDSSSFYATSGHHNPKEFPMKSTVYVNEDVSVGGFMFGSALKDKFTDFILVTSDERPERKDIKLHAGLYYHSQDVWNPDIGDIRVQFSYAGKAGDIVSVVGMQSGKEILPFKTFSGNEILMLRNGRFTVEEMFLEEKARNQLLTWAYRGLGWFIMFLDPDFVTEVFLSRYSVLHDMLVMGVSSINMVVSMSTCLLVISFAWIWYRPVLGAFLIIGAIVPLVISAVRLYRGDLQENRYQRL</sequence>
<comment type="subcellular location">
    <subcellularLocation>
        <location evidence="1">Endomembrane system</location>
        <topology evidence="1">Multi-pass membrane protein</topology>
    </subcellularLocation>
    <subcellularLocation>
        <location evidence="3">Endoplasmic reticulum membrane</location>
    </subcellularLocation>
    <subcellularLocation>
        <location evidence="2">Nucleus envelope</location>
    </subcellularLocation>
</comment>
<feature type="transmembrane region" description="Helical" evidence="10">
    <location>
        <begin position="327"/>
        <end position="354"/>
    </location>
</feature>
<dbReference type="PANTHER" id="PTHR13416:SF2">
    <property type="entry name" value="TRANSMEMBRANE PROTEIN 43"/>
    <property type="match status" value="1"/>
</dbReference>
<evidence type="ECO:0000313" key="12">
    <source>
        <dbReference type="Proteomes" id="UP001233999"/>
    </source>
</evidence>